<evidence type="ECO:0000313" key="2">
    <source>
        <dbReference type="Proteomes" id="UP001430953"/>
    </source>
</evidence>
<organism evidence="1 2">
    <name type="scientific">Cardiocondyla obscurior</name>
    <dbReference type="NCBI Taxonomy" id="286306"/>
    <lineage>
        <taxon>Eukaryota</taxon>
        <taxon>Metazoa</taxon>
        <taxon>Ecdysozoa</taxon>
        <taxon>Arthropoda</taxon>
        <taxon>Hexapoda</taxon>
        <taxon>Insecta</taxon>
        <taxon>Pterygota</taxon>
        <taxon>Neoptera</taxon>
        <taxon>Endopterygota</taxon>
        <taxon>Hymenoptera</taxon>
        <taxon>Apocrita</taxon>
        <taxon>Aculeata</taxon>
        <taxon>Formicoidea</taxon>
        <taxon>Formicidae</taxon>
        <taxon>Myrmicinae</taxon>
        <taxon>Cardiocondyla</taxon>
    </lineage>
</organism>
<reference evidence="1 2" key="1">
    <citation type="submission" date="2023-03" db="EMBL/GenBank/DDBJ databases">
        <title>High recombination rates correlate with genetic variation in Cardiocondyla obscurior ants.</title>
        <authorList>
            <person name="Errbii M."/>
        </authorList>
    </citation>
    <scope>NUCLEOTIDE SEQUENCE [LARGE SCALE GENOMIC DNA]</scope>
    <source>
        <strain evidence="1">Alpha-2009</strain>
        <tissue evidence="1">Whole body</tissue>
    </source>
</reference>
<protein>
    <submittedName>
        <fullName evidence="1">Uncharacterized protein</fullName>
    </submittedName>
</protein>
<dbReference type="Proteomes" id="UP001430953">
    <property type="component" value="Unassembled WGS sequence"/>
</dbReference>
<name>A0AAW2F0J1_9HYME</name>
<sequence>MTGGCSCRCYNYLVFRKERTRFYTVYIKLIIKNKIFLTSGVAPSMHDAFPRPPPPLRTSESHVLSSHGESHVLSSRGVSHVLSSRKEWRGEDRSCIARFSLNANTY</sequence>
<gene>
    <name evidence="1" type="ORF">PUN28_014506</name>
</gene>
<dbReference type="AlphaFoldDB" id="A0AAW2F0J1"/>
<comment type="caution">
    <text evidence="1">The sequence shown here is derived from an EMBL/GenBank/DDBJ whole genome shotgun (WGS) entry which is preliminary data.</text>
</comment>
<accession>A0AAW2F0J1</accession>
<dbReference type="EMBL" id="JADYXP020000015">
    <property type="protein sequence ID" value="KAL0109479.1"/>
    <property type="molecule type" value="Genomic_DNA"/>
</dbReference>
<evidence type="ECO:0000313" key="1">
    <source>
        <dbReference type="EMBL" id="KAL0109479.1"/>
    </source>
</evidence>
<keyword evidence="2" id="KW-1185">Reference proteome</keyword>
<proteinExistence type="predicted"/>